<feature type="transmembrane region" description="Helical" evidence="1">
    <location>
        <begin position="212"/>
        <end position="236"/>
    </location>
</feature>
<feature type="transmembrane region" description="Helical" evidence="1">
    <location>
        <begin position="169"/>
        <end position="192"/>
    </location>
</feature>
<name>A0A2Z2KLZ9_9BACL</name>
<feature type="transmembrane region" description="Helical" evidence="1">
    <location>
        <begin position="12"/>
        <end position="32"/>
    </location>
</feature>
<dbReference type="Pfam" id="PF12730">
    <property type="entry name" value="ABC2_membrane_4"/>
    <property type="match status" value="1"/>
</dbReference>
<sequence>MLYNEWLKFRRSGLFWTLPVVGLFSPLLFMALRLSEKLRYTDSQTMPWIEYLGNEKTFFCFFIVIIWLGVVASQLISREYTDHTVSILYTYPTSRVAIIITKTVIVGFILLLTQAFEFTGLYFTSWIYKGEAMPGDLLVQELQRTGVSLLGQFALVPLFVCLSQLGRSILLPTMAAIGLMITNPMVMALYPTSYSPFVMYASSYVTIMSNSAALPVGHVLLVDLIMFAVTMGVLLLHTMKMEIRS</sequence>
<keyword evidence="3" id="KW-1185">Reference proteome</keyword>
<dbReference type="AlphaFoldDB" id="A0A2Z2KLZ9"/>
<dbReference type="RefSeq" id="WP_087918470.1">
    <property type="nucleotide sequence ID" value="NZ_CP021780.1"/>
</dbReference>
<evidence type="ECO:0000256" key="1">
    <source>
        <dbReference type="SAM" id="Phobius"/>
    </source>
</evidence>
<protein>
    <recommendedName>
        <fullName evidence="4">ABC transporter permease</fullName>
    </recommendedName>
</protein>
<keyword evidence="1" id="KW-0472">Membrane</keyword>
<dbReference type="Proteomes" id="UP000249890">
    <property type="component" value="Chromosome"/>
</dbReference>
<dbReference type="OrthoDB" id="4336274at2"/>
<proteinExistence type="predicted"/>
<feature type="transmembrane region" description="Helical" evidence="1">
    <location>
        <begin position="142"/>
        <end position="162"/>
    </location>
</feature>
<evidence type="ECO:0000313" key="3">
    <source>
        <dbReference type="Proteomes" id="UP000249890"/>
    </source>
</evidence>
<reference evidence="2 3" key="1">
    <citation type="submission" date="2017-06" db="EMBL/GenBank/DDBJ databases">
        <title>Complete genome sequence of Paenibacillus donghaensis KCTC 13049T isolated from East Sea sediment, South Korea.</title>
        <authorList>
            <person name="Jung B.K."/>
            <person name="Hong S.-J."/>
            <person name="Shin J.-H."/>
        </authorList>
    </citation>
    <scope>NUCLEOTIDE SEQUENCE [LARGE SCALE GENOMIC DNA]</scope>
    <source>
        <strain evidence="2 3">KCTC 13049</strain>
    </source>
</reference>
<feature type="transmembrane region" description="Helical" evidence="1">
    <location>
        <begin position="96"/>
        <end position="116"/>
    </location>
</feature>
<keyword evidence="1" id="KW-0812">Transmembrane</keyword>
<dbReference type="KEGG" id="pdh:B9T62_29355"/>
<dbReference type="EMBL" id="CP021780">
    <property type="protein sequence ID" value="ASA24500.1"/>
    <property type="molecule type" value="Genomic_DNA"/>
</dbReference>
<organism evidence="2 3">
    <name type="scientific">Paenibacillus donghaensis</name>
    <dbReference type="NCBI Taxonomy" id="414771"/>
    <lineage>
        <taxon>Bacteria</taxon>
        <taxon>Bacillati</taxon>
        <taxon>Bacillota</taxon>
        <taxon>Bacilli</taxon>
        <taxon>Bacillales</taxon>
        <taxon>Paenibacillaceae</taxon>
        <taxon>Paenibacillus</taxon>
    </lineage>
</organism>
<evidence type="ECO:0008006" key="4">
    <source>
        <dbReference type="Google" id="ProtNLM"/>
    </source>
</evidence>
<keyword evidence="1" id="KW-1133">Transmembrane helix</keyword>
<feature type="transmembrane region" description="Helical" evidence="1">
    <location>
        <begin position="56"/>
        <end position="76"/>
    </location>
</feature>
<gene>
    <name evidence="2" type="ORF">B9T62_29355</name>
</gene>
<accession>A0A2Z2KLZ9</accession>
<evidence type="ECO:0000313" key="2">
    <source>
        <dbReference type="EMBL" id="ASA24500.1"/>
    </source>
</evidence>